<comment type="caution">
    <text evidence="5">The sequence shown here is derived from an EMBL/GenBank/DDBJ whole genome shotgun (WGS) entry which is preliminary data.</text>
</comment>
<keyword evidence="6" id="KW-1185">Reference proteome</keyword>
<dbReference type="STRING" id="1395571.TMS3_0117750"/>
<comment type="function">
    <text evidence="1">May be involved in the biogenesis of curli organelles.</text>
</comment>
<protein>
    <recommendedName>
        <fullName evidence="2">Curli production assembly/transport component CsgE</fullName>
    </recommendedName>
</protein>
<dbReference type="OrthoDB" id="6869495at2"/>
<reference evidence="5 6" key="1">
    <citation type="journal article" date="2014" name="Genome Announc.">
        <title>Draft Genome Sequence of Petroleum Oil-Degrading Marine Bacterium Pseudomonas taeanensis Strain MS-3, Isolated from a Crude Oil-Contaminated Seashore.</title>
        <authorList>
            <person name="Lee S.Y."/>
            <person name="Kim S.H."/>
            <person name="Lee D.G."/>
            <person name="Shin S."/>
            <person name="Yun S.H."/>
            <person name="Choi C.W."/>
            <person name="Chung Y.H."/>
            <person name="Choi J.S."/>
            <person name="Kahng H.Y."/>
            <person name="Kim S.I."/>
        </authorList>
    </citation>
    <scope>NUCLEOTIDE SEQUENCE [LARGE SCALE GENOMIC DNA]</scope>
    <source>
        <strain evidence="5 6">MS-3</strain>
    </source>
</reference>
<evidence type="ECO:0000256" key="4">
    <source>
        <dbReference type="SAM" id="SignalP"/>
    </source>
</evidence>
<evidence type="ECO:0000256" key="3">
    <source>
        <dbReference type="ARBA" id="ARBA00022729"/>
    </source>
</evidence>
<gene>
    <name evidence="5" type="ORF">TMS3_0117750</name>
</gene>
<dbReference type="InterPro" id="IPR018900">
    <property type="entry name" value="Curli_CsgE"/>
</dbReference>
<accession>A0A0A1YH78</accession>
<feature type="chain" id="PRO_5001984681" description="Curli production assembly/transport component CsgE" evidence="4">
    <location>
        <begin position="19"/>
        <end position="127"/>
    </location>
</feature>
<name>A0A0A1YH78_9PSED</name>
<organism evidence="5 6">
    <name type="scientific">Pseudomonas taeanensis MS-3</name>
    <dbReference type="NCBI Taxonomy" id="1395571"/>
    <lineage>
        <taxon>Bacteria</taxon>
        <taxon>Pseudomonadati</taxon>
        <taxon>Pseudomonadota</taxon>
        <taxon>Gammaproteobacteria</taxon>
        <taxon>Pseudomonadales</taxon>
        <taxon>Pseudomonadaceae</taxon>
        <taxon>Pseudomonas</taxon>
    </lineage>
</organism>
<evidence type="ECO:0000256" key="2">
    <source>
        <dbReference type="ARBA" id="ARBA00014024"/>
    </source>
</evidence>
<dbReference type="NCBIfam" id="NF007701">
    <property type="entry name" value="PRK10386.1"/>
    <property type="match status" value="1"/>
</dbReference>
<evidence type="ECO:0000256" key="1">
    <source>
        <dbReference type="ARBA" id="ARBA00003989"/>
    </source>
</evidence>
<evidence type="ECO:0000313" key="5">
    <source>
        <dbReference type="EMBL" id="KFX69302.1"/>
    </source>
</evidence>
<feature type="signal peptide" evidence="4">
    <location>
        <begin position="1"/>
        <end position="18"/>
    </location>
</feature>
<dbReference type="EMBL" id="AWSQ01000004">
    <property type="protein sequence ID" value="KFX69302.1"/>
    <property type="molecule type" value="Genomic_DNA"/>
</dbReference>
<dbReference type="RefSeq" id="WP_025166541.1">
    <property type="nucleotide sequence ID" value="NZ_AWSQ01000004.1"/>
</dbReference>
<keyword evidence="3 4" id="KW-0732">Signal</keyword>
<sequence>MRPMLGLSLCLLLASTFAAEEDIQGFIVDSTISRIGHEFYRHFSERLIDTSRLDFNLVVRERPSVGWGSLVWVEYQRRTLYRSFLQPNTAQLKDIAYQAADQVLEQIAQQKLESLMYDSFDMERDEL</sequence>
<proteinExistence type="predicted"/>
<evidence type="ECO:0000313" key="6">
    <source>
        <dbReference type="Proteomes" id="UP000030063"/>
    </source>
</evidence>
<dbReference type="Pfam" id="PF10627">
    <property type="entry name" value="CsgE"/>
    <property type="match status" value="1"/>
</dbReference>
<dbReference type="eggNOG" id="ENOG502ZPXX">
    <property type="taxonomic scope" value="Bacteria"/>
</dbReference>
<dbReference type="Proteomes" id="UP000030063">
    <property type="component" value="Unassembled WGS sequence"/>
</dbReference>
<dbReference type="AlphaFoldDB" id="A0A0A1YH78"/>